<dbReference type="InterPro" id="IPR050508">
    <property type="entry name" value="Methyltransf_Superfamily"/>
</dbReference>
<evidence type="ECO:0000259" key="1">
    <source>
        <dbReference type="Pfam" id="PF13649"/>
    </source>
</evidence>
<dbReference type="SUPFAM" id="SSF53335">
    <property type="entry name" value="S-adenosyl-L-methionine-dependent methyltransferases"/>
    <property type="match status" value="1"/>
</dbReference>
<protein>
    <submittedName>
        <fullName evidence="2">Methyltransferase family protein</fullName>
    </submittedName>
</protein>
<organism evidence="2 3">
    <name type="scientific">Plasticicumulans lactativorans</name>
    <dbReference type="NCBI Taxonomy" id="1133106"/>
    <lineage>
        <taxon>Bacteria</taxon>
        <taxon>Pseudomonadati</taxon>
        <taxon>Pseudomonadota</taxon>
        <taxon>Gammaproteobacteria</taxon>
        <taxon>Candidatus Competibacteraceae</taxon>
        <taxon>Plasticicumulans</taxon>
    </lineage>
</organism>
<dbReference type="Pfam" id="PF13649">
    <property type="entry name" value="Methyltransf_25"/>
    <property type="match status" value="1"/>
</dbReference>
<dbReference type="InterPro" id="IPR041698">
    <property type="entry name" value="Methyltransf_25"/>
</dbReference>
<dbReference type="EMBL" id="SLWY01000016">
    <property type="protein sequence ID" value="TCO80192.1"/>
    <property type="molecule type" value="Genomic_DNA"/>
</dbReference>
<accession>A0A4R2L3C3</accession>
<dbReference type="Gene3D" id="3.40.50.150">
    <property type="entry name" value="Vaccinia Virus protein VP39"/>
    <property type="match status" value="1"/>
</dbReference>
<keyword evidence="3" id="KW-1185">Reference proteome</keyword>
<dbReference type="CDD" id="cd02440">
    <property type="entry name" value="AdoMet_MTases"/>
    <property type="match status" value="1"/>
</dbReference>
<dbReference type="PANTHER" id="PTHR42912">
    <property type="entry name" value="METHYLTRANSFERASE"/>
    <property type="match status" value="1"/>
</dbReference>
<reference evidence="2 3" key="1">
    <citation type="submission" date="2019-03" db="EMBL/GenBank/DDBJ databases">
        <title>Genomic Encyclopedia of Type Strains, Phase IV (KMG-IV): sequencing the most valuable type-strain genomes for metagenomic binning, comparative biology and taxonomic classification.</title>
        <authorList>
            <person name="Goeker M."/>
        </authorList>
    </citation>
    <scope>NUCLEOTIDE SEQUENCE [LARGE SCALE GENOMIC DNA]</scope>
    <source>
        <strain evidence="2 3">DSM 25287</strain>
    </source>
</reference>
<dbReference type="InterPro" id="IPR029063">
    <property type="entry name" value="SAM-dependent_MTases_sf"/>
</dbReference>
<comment type="caution">
    <text evidence="2">The sequence shown here is derived from an EMBL/GenBank/DDBJ whole genome shotgun (WGS) entry which is preliminary data.</text>
</comment>
<name>A0A4R2L3C3_9GAMM</name>
<gene>
    <name evidence="2" type="ORF">EV699_11698</name>
</gene>
<dbReference type="GO" id="GO:0008168">
    <property type="term" value="F:methyltransferase activity"/>
    <property type="evidence" value="ECO:0007669"/>
    <property type="project" value="UniProtKB-KW"/>
</dbReference>
<dbReference type="GO" id="GO:0032259">
    <property type="term" value="P:methylation"/>
    <property type="evidence" value="ECO:0007669"/>
    <property type="project" value="UniProtKB-KW"/>
</dbReference>
<dbReference type="AlphaFoldDB" id="A0A4R2L3C3"/>
<feature type="domain" description="Methyltransferase" evidence="1">
    <location>
        <begin position="73"/>
        <end position="163"/>
    </location>
</feature>
<dbReference type="Proteomes" id="UP000295765">
    <property type="component" value="Unassembled WGS sequence"/>
</dbReference>
<keyword evidence="2" id="KW-0489">Methyltransferase</keyword>
<proteinExistence type="predicted"/>
<keyword evidence="2" id="KW-0808">Transferase</keyword>
<evidence type="ECO:0000313" key="2">
    <source>
        <dbReference type="EMBL" id="TCO80192.1"/>
    </source>
</evidence>
<sequence>MKGMDAAGTPAEPDDVGRLRYAWESRARLVGTDLAAVLYRGFPPLANEYLHAWHQAVVSRCMLAHLPASGRLLDLGCGYGRIGEHVRTQRPDLELVGLDLAPTFCRLFSDRLAAPAVCGDLGQAPFRPGSFDGVLAVTALMYVPPAQRAQVLGNWLSLLRPGGRLLLVEPGEEFLRVARRLGAPASPTGGHGFERSELLHLLQELMPDARVRCGGVPGFSLAVPVMLACRRLPRVLGLLLRMTAALDRHAEGWTRLSLQRWTLVLLPDHGSRA</sequence>
<evidence type="ECO:0000313" key="3">
    <source>
        <dbReference type="Proteomes" id="UP000295765"/>
    </source>
</evidence>